<dbReference type="Proteomes" id="UP000252631">
    <property type="component" value="Unassembled WGS sequence"/>
</dbReference>
<dbReference type="RefSeq" id="WP_114360232.1">
    <property type="nucleotide sequence ID" value="NZ_QRDT01000025.1"/>
</dbReference>
<gene>
    <name evidence="1" type="ORF">BJ125_12511</name>
    <name evidence="2" type="ORF">SAMN05892882_12511</name>
</gene>
<evidence type="ECO:0008006" key="5">
    <source>
        <dbReference type="Google" id="ProtNLM"/>
    </source>
</evidence>
<dbReference type="AlphaFoldDB" id="A0A336JSN7"/>
<evidence type="ECO:0000313" key="1">
    <source>
        <dbReference type="EMBL" id="RED27660.1"/>
    </source>
</evidence>
<dbReference type="OrthoDB" id="9800818at2"/>
<accession>A0A336JSN7</accession>
<organism evidence="2 3">
    <name type="scientific">Rhodopseudomonas pentothenatexigens</name>
    <dbReference type="NCBI Taxonomy" id="999699"/>
    <lineage>
        <taxon>Bacteria</taxon>
        <taxon>Pseudomonadati</taxon>
        <taxon>Pseudomonadota</taxon>
        <taxon>Alphaproteobacteria</taxon>
        <taxon>Hyphomicrobiales</taxon>
        <taxon>Nitrobacteraceae</taxon>
        <taxon>Rhodopseudomonas</taxon>
    </lineage>
</organism>
<evidence type="ECO:0000313" key="3">
    <source>
        <dbReference type="Proteomes" id="UP000252631"/>
    </source>
</evidence>
<evidence type="ECO:0000313" key="2">
    <source>
        <dbReference type="EMBL" id="SSW92805.1"/>
    </source>
</evidence>
<reference evidence="1 4" key="2">
    <citation type="submission" date="2018-07" db="EMBL/GenBank/DDBJ databases">
        <title>Genomic Encyclopedia of Archaeal and Bacterial Type Strains, Phase II (KMG-II): from individual species to whole genera.</title>
        <authorList>
            <person name="Goeker M."/>
        </authorList>
    </citation>
    <scope>NUCLEOTIDE SEQUENCE [LARGE SCALE GENOMIC DNA]</scope>
    <source>
        <strain evidence="1 4">JA575</strain>
    </source>
</reference>
<reference evidence="2 3" key="1">
    <citation type="submission" date="2017-08" db="EMBL/GenBank/DDBJ databases">
        <authorList>
            <person name="de Groot N.N."/>
        </authorList>
    </citation>
    <scope>NUCLEOTIDE SEQUENCE [LARGE SCALE GENOMIC DNA]</scope>
    <source>
        <strain evidence="2 3">JA575</strain>
    </source>
</reference>
<name>A0A336JSN7_9BRAD</name>
<protein>
    <recommendedName>
        <fullName evidence="5">DUF3800 domain-containing protein</fullName>
    </recommendedName>
</protein>
<sequence length="219" mass="25394">MSWLFFIDESGHDHKNTPLEVRGGIALHTGKLWSFVQGWQRLEEDAFGTRLAVYQKEAKGAKLLSGDRFNWAAQGEPLIGQERRKLARAFLDKGVRRQPPTRPEFTAYGQACLEMARGAFELMISHEARLFACAIPRGTKQPSGFKHVDYLRKDHVFLFERVYYFLEAQHEHGLIVMDESEKRSTRSSFQGWRVTSREPQQGEIAPIGSFLRHFLYHRR</sequence>
<dbReference type="Pfam" id="PF12686">
    <property type="entry name" value="DUF3800"/>
    <property type="match status" value="1"/>
</dbReference>
<dbReference type="EMBL" id="QRDT01000025">
    <property type="protein sequence ID" value="RED27660.1"/>
    <property type="molecule type" value="Genomic_DNA"/>
</dbReference>
<dbReference type="InterPro" id="IPR024524">
    <property type="entry name" value="DUF3800"/>
</dbReference>
<proteinExistence type="predicted"/>
<dbReference type="EMBL" id="UFQQ01000025">
    <property type="protein sequence ID" value="SSW92805.1"/>
    <property type="molecule type" value="Genomic_DNA"/>
</dbReference>
<evidence type="ECO:0000313" key="4">
    <source>
        <dbReference type="Proteomes" id="UP000256343"/>
    </source>
</evidence>
<keyword evidence="4" id="KW-1185">Reference proteome</keyword>
<dbReference type="Proteomes" id="UP000256343">
    <property type="component" value="Unassembled WGS sequence"/>
</dbReference>